<keyword evidence="6" id="KW-0131">Cell cycle</keyword>
<dbReference type="PANTHER" id="PTHR22928">
    <property type="entry name" value="TELOMERE-ASSOCIATED PROTEIN RIF1"/>
    <property type="match status" value="1"/>
</dbReference>
<feature type="domain" description="Telomere-associated protein Rif1 N-terminal" evidence="7">
    <location>
        <begin position="37"/>
        <end position="187"/>
    </location>
</feature>
<keyword evidence="3" id="KW-0158">Chromosome</keyword>
<gene>
    <name evidence="8" type="ORF">KSP40_PGU019320</name>
</gene>
<keyword evidence="4" id="KW-0779">Telomere</keyword>
<dbReference type="Pfam" id="PF12231">
    <property type="entry name" value="Rif1_N"/>
    <property type="match status" value="1"/>
</dbReference>
<dbReference type="PANTHER" id="PTHR22928:SF3">
    <property type="entry name" value="TELOMERE-ASSOCIATED PROTEIN RIF1"/>
    <property type="match status" value="1"/>
</dbReference>
<accession>A0ABR2LY85</accession>
<evidence type="ECO:0000256" key="4">
    <source>
        <dbReference type="ARBA" id="ARBA00022895"/>
    </source>
</evidence>
<dbReference type="InterPro" id="IPR011989">
    <property type="entry name" value="ARM-like"/>
</dbReference>
<protein>
    <recommendedName>
        <fullName evidence="7">Telomere-associated protein Rif1 N-terminal domain-containing protein</fullName>
    </recommendedName>
</protein>
<evidence type="ECO:0000313" key="9">
    <source>
        <dbReference type="Proteomes" id="UP001412067"/>
    </source>
</evidence>
<dbReference type="InterPro" id="IPR016024">
    <property type="entry name" value="ARM-type_fold"/>
</dbReference>
<evidence type="ECO:0000256" key="2">
    <source>
        <dbReference type="ARBA" id="ARBA00004574"/>
    </source>
</evidence>
<organism evidence="8 9">
    <name type="scientific">Platanthera guangdongensis</name>
    <dbReference type="NCBI Taxonomy" id="2320717"/>
    <lineage>
        <taxon>Eukaryota</taxon>
        <taxon>Viridiplantae</taxon>
        <taxon>Streptophyta</taxon>
        <taxon>Embryophyta</taxon>
        <taxon>Tracheophyta</taxon>
        <taxon>Spermatophyta</taxon>
        <taxon>Magnoliopsida</taxon>
        <taxon>Liliopsida</taxon>
        <taxon>Asparagales</taxon>
        <taxon>Orchidaceae</taxon>
        <taxon>Orchidoideae</taxon>
        <taxon>Orchideae</taxon>
        <taxon>Orchidinae</taxon>
        <taxon>Platanthera</taxon>
    </lineage>
</organism>
<dbReference type="EMBL" id="JBBWWR010000014">
    <property type="protein sequence ID" value="KAK8953343.1"/>
    <property type="molecule type" value="Genomic_DNA"/>
</dbReference>
<evidence type="ECO:0000259" key="7">
    <source>
        <dbReference type="Pfam" id="PF12231"/>
    </source>
</evidence>
<keyword evidence="9" id="KW-1185">Reference proteome</keyword>
<evidence type="ECO:0000313" key="8">
    <source>
        <dbReference type="EMBL" id="KAK8953343.1"/>
    </source>
</evidence>
<evidence type="ECO:0000256" key="5">
    <source>
        <dbReference type="ARBA" id="ARBA00023242"/>
    </source>
</evidence>
<name>A0ABR2LY85_9ASPA</name>
<dbReference type="InterPro" id="IPR022031">
    <property type="entry name" value="Rif1_N"/>
</dbReference>
<dbReference type="SUPFAM" id="SSF48371">
    <property type="entry name" value="ARM repeat"/>
    <property type="match status" value="1"/>
</dbReference>
<comment type="subcellular location">
    <subcellularLocation>
        <location evidence="2">Chromosome</location>
        <location evidence="2">Telomere</location>
    </subcellularLocation>
    <subcellularLocation>
        <location evidence="1">Nucleus</location>
    </subcellularLocation>
</comment>
<dbReference type="Proteomes" id="UP001412067">
    <property type="component" value="Unassembled WGS sequence"/>
</dbReference>
<sequence length="214" mass="23608">MAKDKSLAYASLLMLQRSSAGNTSSMEALAVVSPPLLPALLSDIYHREEEIAAQALKCLGFMLYHRSLVSSISEGASRSALDSLARLIVTTKMKAICNLGVWCLSVQQLDAFTVECCIDNVLRAVVYAIDNPFGSSSTTFEAVQAVMKISTQLSKKMRDAAYIWLPPIYRRLVSDDKKERDIAERCLMKTKQIIFPAPPTLSMKKSNLKQIGGR</sequence>
<evidence type="ECO:0000256" key="6">
    <source>
        <dbReference type="ARBA" id="ARBA00023306"/>
    </source>
</evidence>
<comment type="caution">
    <text evidence="8">The sequence shown here is derived from an EMBL/GenBank/DDBJ whole genome shotgun (WGS) entry which is preliminary data.</text>
</comment>
<evidence type="ECO:0000256" key="3">
    <source>
        <dbReference type="ARBA" id="ARBA00022454"/>
    </source>
</evidence>
<proteinExistence type="predicted"/>
<reference evidence="8 9" key="1">
    <citation type="journal article" date="2022" name="Nat. Plants">
        <title>Genomes of leafy and leafless Platanthera orchids illuminate the evolution of mycoheterotrophy.</title>
        <authorList>
            <person name="Li M.H."/>
            <person name="Liu K.W."/>
            <person name="Li Z."/>
            <person name="Lu H.C."/>
            <person name="Ye Q.L."/>
            <person name="Zhang D."/>
            <person name="Wang J.Y."/>
            <person name="Li Y.F."/>
            <person name="Zhong Z.M."/>
            <person name="Liu X."/>
            <person name="Yu X."/>
            <person name="Liu D.K."/>
            <person name="Tu X.D."/>
            <person name="Liu B."/>
            <person name="Hao Y."/>
            <person name="Liao X.Y."/>
            <person name="Jiang Y.T."/>
            <person name="Sun W.H."/>
            <person name="Chen J."/>
            <person name="Chen Y.Q."/>
            <person name="Ai Y."/>
            <person name="Zhai J.W."/>
            <person name="Wu S.S."/>
            <person name="Zhou Z."/>
            <person name="Hsiao Y.Y."/>
            <person name="Wu W.L."/>
            <person name="Chen Y.Y."/>
            <person name="Lin Y.F."/>
            <person name="Hsu J.L."/>
            <person name="Li C.Y."/>
            <person name="Wang Z.W."/>
            <person name="Zhao X."/>
            <person name="Zhong W.Y."/>
            <person name="Ma X.K."/>
            <person name="Ma L."/>
            <person name="Huang J."/>
            <person name="Chen G.Z."/>
            <person name="Huang M.Z."/>
            <person name="Huang L."/>
            <person name="Peng D.H."/>
            <person name="Luo Y.B."/>
            <person name="Zou S.Q."/>
            <person name="Chen S.P."/>
            <person name="Lan S."/>
            <person name="Tsai W.C."/>
            <person name="Van de Peer Y."/>
            <person name="Liu Z.J."/>
        </authorList>
    </citation>
    <scope>NUCLEOTIDE SEQUENCE [LARGE SCALE GENOMIC DNA]</scope>
    <source>
        <strain evidence="8">Lor288</strain>
    </source>
</reference>
<evidence type="ECO:0000256" key="1">
    <source>
        <dbReference type="ARBA" id="ARBA00004123"/>
    </source>
</evidence>
<keyword evidence="5" id="KW-0539">Nucleus</keyword>
<dbReference type="Gene3D" id="1.25.10.10">
    <property type="entry name" value="Leucine-rich Repeat Variant"/>
    <property type="match status" value="1"/>
</dbReference>